<dbReference type="PANTHER" id="PTHR45947:SF15">
    <property type="entry name" value="TEICHURONIC ACID BIOSYNTHESIS GLYCOSYLTRANSFERASE TUAC-RELATED"/>
    <property type="match status" value="1"/>
</dbReference>
<dbReference type="EMBL" id="WWCS01000025">
    <property type="protein sequence ID" value="MYN42831.1"/>
    <property type="molecule type" value="Genomic_DNA"/>
</dbReference>
<gene>
    <name evidence="1" type="ORF">GTP55_26155</name>
</gene>
<name>A0ABW9WPL6_9BURK</name>
<reference evidence="1 2" key="1">
    <citation type="submission" date="2019-12" db="EMBL/GenBank/DDBJ databases">
        <title>Novel species isolated from a subtropical stream in China.</title>
        <authorList>
            <person name="Lu H."/>
        </authorList>
    </citation>
    <scope>NUCLEOTIDE SEQUENCE [LARGE SCALE GENOMIC DNA]</scope>
    <source>
        <strain evidence="1 2">FT109W</strain>
    </source>
</reference>
<proteinExistence type="predicted"/>
<sequence length="402" mass="43770">MHIAYITSVYARASDTFIRNEVLALRQRGHTVDTFSIRRAEAEQEVDQEVSQEQASTDYILRQSPLTLLTAALRETLRSPGRMLATARLAWRTRALGLRGTLLQLAYLVEAAYLAGRLRARGVQVLHNHVAENSASVAMLASCLSGVPFSMTVHGPGIFYDPRKWALAEKIHQSAFTVCITHFCKSQCMVFVPPADIAKLHVVRCSVGAPFRAVEPLPIPAAPQLVCIGRLCPEKGMLVLIEAVARYVAGGGRCQLNIVGDGPSRQLMEQMIARHGLQDSVRLLGWQGSTVVRQQIEQSRALILPSFAEGLPIVVMEALALGRPVISSRVNGIPELVVSGHNGWLTTPSAVDELVAVLAEACTATPAALQQMGRHGVDDVRRLHHLDTEIDKLEALLASAVR</sequence>
<keyword evidence="2" id="KW-1185">Reference proteome</keyword>
<dbReference type="Pfam" id="PF13692">
    <property type="entry name" value="Glyco_trans_1_4"/>
    <property type="match status" value="1"/>
</dbReference>
<dbReference type="PANTHER" id="PTHR45947">
    <property type="entry name" value="SULFOQUINOVOSYL TRANSFERASE SQD2"/>
    <property type="match status" value="1"/>
</dbReference>
<dbReference type="CDD" id="cd03801">
    <property type="entry name" value="GT4_PimA-like"/>
    <property type="match status" value="1"/>
</dbReference>
<dbReference type="RefSeq" id="WP_161047713.1">
    <property type="nucleotide sequence ID" value="NZ_WWCS01000025.1"/>
</dbReference>
<comment type="caution">
    <text evidence="1">The sequence shown here is derived from an EMBL/GenBank/DDBJ whole genome shotgun (WGS) entry which is preliminary data.</text>
</comment>
<dbReference type="Proteomes" id="UP000466332">
    <property type="component" value="Unassembled WGS sequence"/>
</dbReference>
<evidence type="ECO:0000313" key="1">
    <source>
        <dbReference type="EMBL" id="MYN42831.1"/>
    </source>
</evidence>
<dbReference type="Gene3D" id="3.40.50.2000">
    <property type="entry name" value="Glycogen Phosphorylase B"/>
    <property type="match status" value="2"/>
</dbReference>
<protein>
    <submittedName>
        <fullName evidence="1">Glycosyltransferase</fullName>
    </submittedName>
</protein>
<organism evidence="1 2">
    <name type="scientific">Duganella margarita</name>
    <dbReference type="NCBI Taxonomy" id="2692170"/>
    <lineage>
        <taxon>Bacteria</taxon>
        <taxon>Pseudomonadati</taxon>
        <taxon>Pseudomonadota</taxon>
        <taxon>Betaproteobacteria</taxon>
        <taxon>Burkholderiales</taxon>
        <taxon>Oxalobacteraceae</taxon>
        <taxon>Telluria group</taxon>
        <taxon>Duganella</taxon>
    </lineage>
</organism>
<evidence type="ECO:0000313" key="2">
    <source>
        <dbReference type="Proteomes" id="UP000466332"/>
    </source>
</evidence>
<dbReference type="SUPFAM" id="SSF53756">
    <property type="entry name" value="UDP-Glycosyltransferase/glycogen phosphorylase"/>
    <property type="match status" value="1"/>
</dbReference>
<accession>A0ABW9WPL6</accession>
<dbReference type="InterPro" id="IPR050194">
    <property type="entry name" value="Glycosyltransferase_grp1"/>
</dbReference>